<dbReference type="EMBL" id="ML996118">
    <property type="protein sequence ID" value="KAF2737213.1"/>
    <property type="molecule type" value="Genomic_DNA"/>
</dbReference>
<accession>A0A9P4R5J1</accession>
<evidence type="ECO:0000313" key="3">
    <source>
        <dbReference type="Proteomes" id="UP000799444"/>
    </source>
</evidence>
<dbReference type="AlphaFoldDB" id="A0A9P4R5J1"/>
<proteinExistence type="predicted"/>
<comment type="caution">
    <text evidence="2">The sequence shown here is derived from an EMBL/GenBank/DDBJ whole genome shotgun (WGS) entry which is preliminary data.</text>
</comment>
<feature type="compositionally biased region" description="Basic residues" evidence="1">
    <location>
        <begin position="63"/>
        <end position="72"/>
    </location>
</feature>
<feature type="non-terminal residue" evidence="2">
    <location>
        <position position="456"/>
    </location>
</feature>
<protein>
    <submittedName>
        <fullName evidence="2">Uncharacterized protein</fullName>
    </submittedName>
</protein>
<dbReference type="OrthoDB" id="3792834at2759"/>
<feature type="region of interest" description="Disordered" evidence="1">
    <location>
        <begin position="412"/>
        <end position="456"/>
    </location>
</feature>
<feature type="region of interest" description="Disordered" evidence="1">
    <location>
        <begin position="1"/>
        <end position="74"/>
    </location>
</feature>
<keyword evidence="3" id="KW-1185">Reference proteome</keyword>
<feature type="compositionally biased region" description="Basic residues" evidence="1">
    <location>
        <begin position="440"/>
        <end position="456"/>
    </location>
</feature>
<feature type="compositionally biased region" description="Basic residues" evidence="1">
    <location>
        <begin position="35"/>
        <end position="44"/>
    </location>
</feature>
<sequence length="456" mass="52383">MVKLNLKLPKAPGEAEIDQSPNQGPTNKQTMHVPAKQRKNTKSKKQGEKDAAFNARRQLPKPAAKRASTRTRKPTEAAIEARLAENVFHQQSDDVQMSGVNGAYDPSTAEQQADETLDDVDDDDALLADALECLSENEDGAAVGAMNEMDAATQMLFPPQRVVNLVLERPKSCPNLGADTALSTYIDSINTNVWQWYTFFSNVQKTNIQKELPMVMEPDPYEPDKEHAHLYTAMELVQLYLLSYHHLDWHTCDLIMDIWIRACKAAGIWKKKPRTMYYPAKKTRRENENPALDLSDNGPLTLDASVTSLQPLPLNTLYTHTDPRAPVRFFWADAIALGGQQRLDKMMELGRDSWHPDLLFNIMHTCMRSMRIHLTLICEEDDPESWCLKYHEHRREGQFCYRELERKQAELERKQAELERKQAELERKQAEQQQAEDRGKKRRKRSKSKDGKKRKS</sequence>
<reference evidence="2" key="1">
    <citation type="journal article" date="2020" name="Stud. Mycol.">
        <title>101 Dothideomycetes genomes: a test case for predicting lifestyles and emergence of pathogens.</title>
        <authorList>
            <person name="Haridas S."/>
            <person name="Albert R."/>
            <person name="Binder M."/>
            <person name="Bloem J."/>
            <person name="Labutti K."/>
            <person name="Salamov A."/>
            <person name="Andreopoulos B."/>
            <person name="Baker S."/>
            <person name="Barry K."/>
            <person name="Bills G."/>
            <person name="Bluhm B."/>
            <person name="Cannon C."/>
            <person name="Castanera R."/>
            <person name="Culley D."/>
            <person name="Daum C."/>
            <person name="Ezra D."/>
            <person name="Gonzalez J."/>
            <person name="Henrissat B."/>
            <person name="Kuo A."/>
            <person name="Liang C."/>
            <person name="Lipzen A."/>
            <person name="Lutzoni F."/>
            <person name="Magnuson J."/>
            <person name="Mondo S."/>
            <person name="Nolan M."/>
            <person name="Ohm R."/>
            <person name="Pangilinan J."/>
            <person name="Park H.-J."/>
            <person name="Ramirez L."/>
            <person name="Alfaro M."/>
            <person name="Sun H."/>
            <person name="Tritt A."/>
            <person name="Yoshinaga Y."/>
            <person name="Zwiers L.-H."/>
            <person name="Turgeon B."/>
            <person name="Goodwin S."/>
            <person name="Spatafora J."/>
            <person name="Crous P."/>
            <person name="Grigoriev I."/>
        </authorList>
    </citation>
    <scope>NUCLEOTIDE SEQUENCE</scope>
    <source>
        <strain evidence="2">CBS 125425</strain>
    </source>
</reference>
<dbReference type="Proteomes" id="UP000799444">
    <property type="component" value="Unassembled WGS sequence"/>
</dbReference>
<feature type="compositionally biased region" description="Polar residues" evidence="1">
    <location>
        <begin position="19"/>
        <end position="30"/>
    </location>
</feature>
<evidence type="ECO:0000256" key="1">
    <source>
        <dbReference type="SAM" id="MobiDB-lite"/>
    </source>
</evidence>
<gene>
    <name evidence="2" type="ORF">EJ04DRAFT_550807</name>
</gene>
<evidence type="ECO:0000313" key="2">
    <source>
        <dbReference type="EMBL" id="KAF2737213.1"/>
    </source>
</evidence>
<feature type="compositionally biased region" description="Basic and acidic residues" evidence="1">
    <location>
        <begin position="412"/>
        <end position="439"/>
    </location>
</feature>
<name>A0A9P4R5J1_9PLEO</name>
<organism evidence="2 3">
    <name type="scientific">Polyplosphaeria fusca</name>
    <dbReference type="NCBI Taxonomy" id="682080"/>
    <lineage>
        <taxon>Eukaryota</taxon>
        <taxon>Fungi</taxon>
        <taxon>Dikarya</taxon>
        <taxon>Ascomycota</taxon>
        <taxon>Pezizomycotina</taxon>
        <taxon>Dothideomycetes</taxon>
        <taxon>Pleosporomycetidae</taxon>
        <taxon>Pleosporales</taxon>
        <taxon>Tetraplosphaeriaceae</taxon>
        <taxon>Polyplosphaeria</taxon>
    </lineage>
</organism>